<proteinExistence type="predicted"/>
<accession>A0ABU8R2W0</accession>
<organism evidence="1 2">
    <name type="scientific">Pseudomonas kermanshahensis</name>
    <dbReference type="NCBI Taxonomy" id="2745482"/>
    <lineage>
        <taxon>Bacteria</taxon>
        <taxon>Pseudomonadati</taxon>
        <taxon>Pseudomonadota</taxon>
        <taxon>Gammaproteobacteria</taxon>
        <taxon>Pseudomonadales</taxon>
        <taxon>Pseudomonadaceae</taxon>
        <taxon>Pseudomonas</taxon>
    </lineage>
</organism>
<comment type="caution">
    <text evidence="1">The sequence shown here is derived from an EMBL/GenBank/DDBJ whole genome shotgun (WGS) entry which is preliminary data.</text>
</comment>
<reference evidence="1 2" key="1">
    <citation type="submission" date="2024-02" db="EMBL/GenBank/DDBJ databases">
        <title>Identification of pathogenicity and growth-promoting functions of Pseudomonas putida variants.</title>
        <authorList>
            <person name="Sun J."/>
        </authorList>
    </citation>
    <scope>NUCLEOTIDE SEQUENCE [LARGE SCALE GENOMIC DNA]</scope>
    <source>
        <strain evidence="1 2">A04</strain>
    </source>
</reference>
<evidence type="ECO:0000313" key="1">
    <source>
        <dbReference type="EMBL" id="MEJ5904180.1"/>
    </source>
</evidence>
<dbReference type="EMBL" id="JBBHLD010000003">
    <property type="protein sequence ID" value="MEJ5904180.1"/>
    <property type="molecule type" value="Genomic_DNA"/>
</dbReference>
<protein>
    <submittedName>
        <fullName evidence="1">Monalysin family beta-barrel pore-forming toxin</fullName>
    </submittedName>
</protein>
<dbReference type="CDD" id="cd17904">
    <property type="entry name" value="PFM_monalysin-like"/>
    <property type="match status" value="1"/>
</dbReference>
<dbReference type="NCBIfam" id="NF033381">
    <property type="entry name" value="MonaBetaBRL_TX"/>
    <property type="match status" value="1"/>
</dbReference>
<keyword evidence="2" id="KW-1185">Reference proteome</keyword>
<dbReference type="RefSeq" id="WP_186675733.1">
    <property type="nucleotide sequence ID" value="NZ_JBBHLD010000003.1"/>
</dbReference>
<sequence length="231" mass="25285">MSDYASVRFNGSYEIERSLYSLSVGESGVFVGGDTVLGAIHVHGKSLECFTRPVYAYLAHCEMVQGTVSGGSVHRQPYQCGFSSWFYSEVVGGFKVSPGIDRVNALSGIVCGVSPRKLWAKPSTCFKDIPLSGAGHFSIYQMHMVYAHCAVGKSLKKIQGSQALSEAFHSVDSQRIMLSSLGFDRLLAVKLEDSVEPESWSAVKQKLLQESAFDMTSLADVGQIEKFNRYI</sequence>
<gene>
    <name evidence="1" type="ORF">V7V80_05725</name>
</gene>
<evidence type="ECO:0000313" key="2">
    <source>
        <dbReference type="Proteomes" id="UP001377692"/>
    </source>
</evidence>
<dbReference type="Proteomes" id="UP001377692">
    <property type="component" value="Unassembled WGS sequence"/>
</dbReference>
<name>A0ABU8R2W0_9PSED</name>